<dbReference type="RefSeq" id="WP_006308025.1">
    <property type="nucleotide sequence ID" value="NZ_JH601133.1"/>
</dbReference>
<dbReference type="PANTHER" id="PTHR43692">
    <property type="entry name" value="UDP-N-ACETYLMURAMOYLALANINE--D-GLUTAMATE LIGASE"/>
    <property type="match status" value="1"/>
</dbReference>
<evidence type="ECO:0000256" key="8">
    <source>
        <dbReference type="ARBA" id="ARBA00022598"/>
    </source>
</evidence>
<dbReference type="STRING" id="883113.HMPREF9708_00160"/>
<keyword evidence="9 17" id="KW-0547">Nucleotide-binding</keyword>
<dbReference type="GO" id="GO:0005737">
    <property type="term" value="C:cytoplasm"/>
    <property type="evidence" value="ECO:0007669"/>
    <property type="project" value="UniProtKB-SubCell"/>
</dbReference>
<comment type="catalytic activity">
    <reaction evidence="16 17 18">
        <text>UDP-N-acetyl-alpha-D-muramoyl-L-alanine + D-glutamate + ATP = UDP-N-acetyl-alpha-D-muramoyl-L-alanyl-D-glutamate + ADP + phosphate + H(+)</text>
        <dbReference type="Rhea" id="RHEA:16429"/>
        <dbReference type="ChEBI" id="CHEBI:15378"/>
        <dbReference type="ChEBI" id="CHEBI:29986"/>
        <dbReference type="ChEBI" id="CHEBI:30616"/>
        <dbReference type="ChEBI" id="CHEBI:43474"/>
        <dbReference type="ChEBI" id="CHEBI:83898"/>
        <dbReference type="ChEBI" id="CHEBI:83900"/>
        <dbReference type="ChEBI" id="CHEBI:456216"/>
        <dbReference type="EC" id="6.3.2.9"/>
    </reaction>
</comment>
<dbReference type="EMBL" id="AGEG01000002">
    <property type="protein sequence ID" value="EHR38076.1"/>
    <property type="molecule type" value="Genomic_DNA"/>
</dbReference>
<dbReference type="SUPFAM" id="SSF53623">
    <property type="entry name" value="MurD-like peptide ligases, catalytic domain"/>
    <property type="match status" value="1"/>
</dbReference>
<dbReference type="NCBIfam" id="TIGR01087">
    <property type="entry name" value="murD"/>
    <property type="match status" value="1"/>
</dbReference>
<evidence type="ECO:0000313" key="21">
    <source>
        <dbReference type="EMBL" id="EHR38076.1"/>
    </source>
</evidence>
<reference evidence="21 22" key="1">
    <citation type="submission" date="2012-01" db="EMBL/GenBank/DDBJ databases">
        <title>The Genome Sequence of Facklamia languida CCUG 37842.</title>
        <authorList>
            <consortium name="The Broad Institute Genome Sequencing Platform"/>
            <person name="Earl A."/>
            <person name="Ward D."/>
            <person name="Feldgarden M."/>
            <person name="Gevers D."/>
            <person name="Huys G."/>
            <person name="Young S.K."/>
            <person name="Zeng Q."/>
            <person name="Gargeya S."/>
            <person name="Fitzgerald M."/>
            <person name="Haas B."/>
            <person name="Abouelleil A."/>
            <person name="Alvarado L."/>
            <person name="Arachchi H.M."/>
            <person name="Berlin A."/>
            <person name="Chapman S.B."/>
            <person name="Gearin G."/>
            <person name="Goldberg J."/>
            <person name="Griggs A."/>
            <person name="Gujja S."/>
            <person name="Hansen M."/>
            <person name="Heiman D."/>
            <person name="Howarth C."/>
            <person name="Larimer J."/>
            <person name="Lui A."/>
            <person name="MacDonald P.J.P."/>
            <person name="McCowen C."/>
            <person name="Montmayeur A."/>
            <person name="Murphy C."/>
            <person name="Neiman D."/>
            <person name="Pearson M."/>
            <person name="Priest M."/>
            <person name="Roberts A."/>
            <person name="Saif S."/>
            <person name="Shea T."/>
            <person name="Sisk P."/>
            <person name="Stolte C."/>
            <person name="Sykes S."/>
            <person name="Wortman J."/>
            <person name="Nusbaum C."/>
            <person name="Birren B."/>
        </authorList>
    </citation>
    <scope>NUCLEOTIDE SEQUENCE [LARGE SCALE GENOMIC DNA]</scope>
    <source>
        <strain evidence="21 22">CCUG 37842</strain>
    </source>
</reference>
<evidence type="ECO:0000256" key="18">
    <source>
        <dbReference type="RuleBase" id="RU003664"/>
    </source>
</evidence>
<evidence type="ECO:0000256" key="3">
    <source>
        <dbReference type="ARBA" id="ARBA00004752"/>
    </source>
</evidence>
<dbReference type="PATRIC" id="fig|883113.3.peg.157"/>
<evidence type="ECO:0000256" key="11">
    <source>
        <dbReference type="ARBA" id="ARBA00022960"/>
    </source>
</evidence>
<organism evidence="21 22">
    <name type="scientific">Facklamia languida CCUG 37842</name>
    <dbReference type="NCBI Taxonomy" id="883113"/>
    <lineage>
        <taxon>Bacteria</taxon>
        <taxon>Bacillati</taxon>
        <taxon>Bacillota</taxon>
        <taxon>Bacilli</taxon>
        <taxon>Lactobacillales</taxon>
        <taxon>Aerococcaceae</taxon>
        <taxon>Facklamia</taxon>
    </lineage>
</organism>
<feature type="domain" description="Mur ligase C-terminal" evidence="19">
    <location>
        <begin position="309"/>
        <end position="422"/>
    </location>
</feature>
<keyword evidence="7 17" id="KW-0963">Cytoplasm</keyword>
<dbReference type="GO" id="GO:0005524">
    <property type="term" value="F:ATP binding"/>
    <property type="evidence" value="ECO:0007669"/>
    <property type="project" value="UniProtKB-UniRule"/>
</dbReference>
<dbReference type="HAMAP" id="MF_00639">
    <property type="entry name" value="MurD"/>
    <property type="match status" value="1"/>
</dbReference>
<evidence type="ECO:0000259" key="20">
    <source>
        <dbReference type="Pfam" id="PF08245"/>
    </source>
</evidence>
<dbReference type="PANTHER" id="PTHR43692:SF1">
    <property type="entry name" value="UDP-N-ACETYLMURAMOYLALANINE--D-GLUTAMATE LIGASE"/>
    <property type="match status" value="1"/>
</dbReference>
<evidence type="ECO:0000256" key="4">
    <source>
        <dbReference type="ARBA" id="ARBA00010416"/>
    </source>
</evidence>
<keyword evidence="17 18" id="KW-0131">Cell cycle</keyword>
<dbReference type="SUPFAM" id="SSF51984">
    <property type="entry name" value="MurCD N-terminal domain"/>
    <property type="match status" value="1"/>
</dbReference>
<dbReference type="GO" id="GO:0051301">
    <property type="term" value="P:cell division"/>
    <property type="evidence" value="ECO:0007669"/>
    <property type="project" value="UniProtKB-KW"/>
</dbReference>
<dbReference type="InterPro" id="IPR036565">
    <property type="entry name" value="Mur-like_cat_sf"/>
</dbReference>
<dbReference type="Gene3D" id="3.40.1190.10">
    <property type="entry name" value="Mur-like, catalytic domain"/>
    <property type="match status" value="1"/>
</dbReference>
<dbReference type="Proteomes" id="UP000006190">
    <property type="component" value="Unassembled WGS sequence"/>
</dbReference>
<dbReference type="GO" id="GO:0008764">
    <property type="term" value="F:UDP-N-acetylmuramoylalanine-D-glutamate ligase activity"/>
    <property type="evidence" value="ECO:0007669"/>
    <property type="project" value="UniProtKB-UniRule"/>
</dbReference>
<evidence type="ECO:0000256" key="14">
    <source>
        <dbReference type="ARBA" id="ARBA00030398"/>
    </source>
</evidence>
<evidence type="ECO:0000256" key="5">
    <source>
        <dbReference type="ARBA" id="ARBA00012212"/>
    </source>
</evidence>
<evidence type="ECO:0000256" key="9">
    <source>
        <dbReference type="ARBA" id="ARBA00022741"/>
    </source>
</evidence>
<dbReference type="SUPFAM" id="SSF53244">
    <property type="entry name" value="MurD-like peptide ligases, peptide-binding domain"/>
    <property type="match status" value="1"/>
</dbReference>
<evidence type="ECO:0000259" key="19">
    <source>
        <dbReference type="Pfam" id="PF02875"/>
    </source>
</evidence>
<dbReference type="GO" id="GO:0008360">
    <property type="term" value="P:regulation of cell shape"/>
    <property type="evidence" value="ECO:0007669"/>
    <property type="project" value="UniProtKB-KW"/>
</dbReference>
<gene>
    <name evidence="17" type="primary">murD</name>
    <name evidence="21" type="ORF">HMPREF9708_00160</name>
</gene>
<evidence type="ECO:0000256" key="7">
    <source>
        <dbReference type="ARBA" id="ARBA00022490"/>
    </source>
</evidence>
<dbReference type="OrthoDB" id="9809796at2"/>
<dbReference type="AlphaFoldDB" id="H3NH21"/>
<dbReference type="Pfam" id="PF02875">
    <property type="entry name" value="Mur_ligase_C"/>
    <property type="match status" value="1"/>
</dbReference>
<dbReference type="UniPathway" id="UPA00219"/>
<evidence type="ECO:0000256" key="6">
    <source>
        <dbReference type="ARBA" id="ARBA00015655"/>
    </source>
</evidence>
<feature type="binding site" evidence="17">
    <location>
        <begin position="114"/>
        <end position="120"/>
    </location>
    <ligand>
        <name>ATP</name>
        <dbReference type="ChEBI" id="CHEBI:30616"/>
    </ligand>
</feature>
<evidence type="ECO:0000256" key="13">
    <source>
        <dbReference type="ARBA" id="ARBA00023316"/>
    </source>
</evidence>
<evidence type="ECO:0000256" key="16">
    <source>
        <dbReference type="ARBA" id="ARBA00047632"/>
    </source>
</evidence>
<feature type="domain" description="Mur ligase central" evidence="20">
    <location>
        <begin position="112"/>
        <end position="287"/>
    </location>
</feature>
<name>H3NH21_9LACT</name>
<accession>H3NH21</accession>
<dbReference type="InterPro" id="IPR005762">
    <property type="entry name" value="MurD"/>
</dbReference>
<keyword evidence="12 17" id="KW-0573">Peptidoglycan synthesis</keyword>
<evidence type="ECO:0000256" key="10">
    <source>
        <dbReference type="ARBA" id="ARBA00022840"/>
    </source>
</evidence>
<comment type="subcellular location">
    <subcellularLocation>
        <location evidence="2 17 18">Cytoplasm</location>
    </subcellularLocation>
</comment>
<comment type="function">
    <text evidence="1 17 18">Cell wall formation. Catalyzes the addition of glutamate to the nucleotide precursor UDP-N-acetylmuramoyl-L-alanine (UMA).</text>
</comment>
<keyword evidence="11 17" id="KW-0133">Cell shape</keyword>
<evidence type="ECO:0000313" key="22">
    <source>
        <dbReference type="Proteomes" id="UP000006190"/>
    </source>
</evidence>
<dbReference type="Pfam" id="PF21799">
    <property type="entry name" value="MurD-like_N"/>
    <property type="match status" value="1"/>
</dbReference>
<keyword evidence="10 17" id="KW-0067">ATP-binding</keyword>
<comment type="pathway">
    <text evidence="3 17 18">Cell wall biogenesis; peptidoglycan biosynthesis.</text>
</comment>
<sequence>MNYKGQTVLVMGYGISGKSVVNYLLAKEANVILNDRGVVTADPSVSLLIKQGVKVIEGGHPMSALTGVDLIVKSPIIPYTLDLLREAQERQTPILTDVELAYLECKAPIIGITGSNGKTTTTQLIQLLLDQSSEGSAYIAGNIGVPALEVCQKALAEDRVVMELSSFQLMGIQKFRPKIAVFTNFYSAHLDYHGNRQAYIAAKMNLARNLTPQDYLIYNADQEEMVDLFKGVDAKKVPFSRLQPQTSGAYLQGNALYFAGEKVMDRAAIRLPGNHNLENVLAAIAVAKIEGIDNNKIEAIVSGYQGMPHRIQWVGEWQGVTYYNDSKATNTTASLTALNSFKQEILYIGGGLDRGNDFSDLIQGVNSVKAAFLYGQSAHKMAKDFKNAKIDKVQVFDHLEDATLAAIKSAKDGQVVLFSPACASWDQFKNYEERGEAFMQVVNHYYDQKGD</sequence>
<dbReference type="Pfam" id="PF08245">
    <property type="entry name" value="Mur_ligase_M"/>
    <property type="match status" value="1"/>
</dbReference>
<evidence type="ECO:0000256" key="17">
    <source>
        <dbReference type="HAMAP-Rule" id="MF_00639"/>
    </source>
</evidence>
<dbReference type="Gene3D" id="3.90.190.20">
    <property type="entry name" value="Mur ligase, C-terminal domain"/>
    <property type="match status" value="1"/>
</dbReference>
<evidence type="ECO:0000256" key="12">
    <source>
        <dbReference type="ARBA" id="ARBA00022984"/>
    </source>
</evidence>
<keyword evidence="17 18" id="KW-0132">Cell division</keyword>
<dbReference type="GO" id="GO:0071555">
    <property type="term" value="P:cell wall organization"/>
    <property type="evidence" value="ECO:0007669"/>
    <property type="project" value="UniProtKB-KW"/>
</dbReference>
<protein>
    <recommendedName>
        <fullName evidence="6 17">UDP-N-acetylmuramoylalanine--D-glutamate ligase</fullName>
        <ecNumber evidence="5 17">6.3.2.9</ecNumber>
    </recommendedName>
    <alternativeName>
        <fullName evidence="15 17">D-glutamic acid-adding enzyme</fullName>
    </alternativeName>
    <alternativeName>
        <fullName evidence="14 17">UDP-N-acetylmuramoyl-L-alanyl-D-glutamate synthetase</fullName>
    </alternativeName>
</protein>
<keyword evidence="22" id="KW-1185">Reference proteome</keyword>
<dbReference type="GO" id="GO:0009252">
    <property type="term" value="P:peptidoglycan biosynthetic process"/>
    <property type="evidence" value="ECO:0007669"/>
    <property type="project" value="UniProtKB-UniRule"/>
</dbReference>
<dbReference type="InterPro" id="IPR036615">
    <property type="entry name" value="Mur_ligase_C_dom_sf"/>
</dbReference>
<comment type="similarity">
    <text evidence="4 17">Belongs to the MurCDEF family.</text>
</comment>
<evidence type="ECO:0000256" key="1">
    <source>
        <dbReference type="ARBA" id="ARBA00002734"/>
    </source>
</evidence>
<comment type="caution">
    <text evidence="21">The sequence shown here is derived from an EMBL/GenBank/DDBJ whole genome shotgun (WGS) entry which is preliminary data.</text>
</comment>
<keyword evidence="8 17" id="KW-0436">Ligase</keyword>
<dbReference type="Gene3D" id="3.40.50.720">
    <property type="entry name" value="NAD(P)-binding Rossmann-like Domain"/>
    <property type="match status" value="1"/>
</dbReference>
<dbReference type="InterPro" id="IPR013221">
    <property type="entry name" value="Mur_ligase_cen"/>
</dbReference>
<keyword evidence="13 17" id="KW-0961">Cell wall biogenesis/degradation</keyword>
<evidence type="ECO:0000256" key="2">
    <source>
        <dbReference type="ARBA" id="ARBA00004496"/>
    </source>
</evidence>
<dbReference type="HOGENOM" id="CLU_032540_0_1_9"/>
<dbReference type="eggNOG" id="COG0771">
    <property type="taxonomic scope" value="Bacteria"/>
</dbReference>
<dbReference type="InterPro" id="IPR004101">
    <property type="entry name" value="Mur_ligase_C"/>
</dbReference>
<evidence type="ECO:0000256" key="15">
    <source>
        <dbReference type="ARBA" id="ARBA00032324"/>
    </source>
</evidence>
<proteinExistence type="inferred from homology"/>
<dbReference type="EC" id="6.3.2.9" evidence="5 17"/>